<dbReference type="EnsemblPlants" id="TuG1812G0300002498.01.T01">
    <property type="protein sequence ID" value="TuG1812G0300002498.01.T01.cds472249"/>
    <property type="gene ID" value="TuG1812G0300002498.01"/>
</dbReference>
<reference evidence="2" key="2">
    <citation type="submission" date="2018-03" db="EMBL/GenBank/DDBJ databases">
        <title>The Triticum urartu genome reveals the dynamic nature of wheat genome evolution.</title>
        <authorList>
            <person name="Ling H."/>
            <person name="Ma B."/>
            <person name="Shi X."/>
            <person name="Liu H."/>
            <person name="Dong L."/>
            <person name="Sun H."/>
            <person name="Cao Y."/>
            <person name="Gao Q."/>
            <person name="Zheng S."/>
            <person name="Li Y."/>
            <person name="Yu Y."/>
            <person name="Du H."/>
            <person name="Qi M."/>
            <person name="Li Y."/>
            <person name="Yu H."/>
            <person name="Cui Y."/>
            <person name="Wang N."/>
            <person name="Chen C."/>
            <person name="Wu H."/>
            <person name="Zhao Y."/>
            <person name="Zhang J."/>
            <person name="Li Y."/>
            <person name="Zhou W."/>
            <person name="Zhang B."/>
            <person name="Hu W."/>
            <person name="Eijk M."/>
            <person name="Tang J."/>
            <person name="Witsenboer H."/>
            <person name="Zhao S."/>
            <person name="Li Z."/>
            <person name="Zhang A."/>
            <person name="Wang D."/>
            <person name="Liang C."/>
        </authorList>
    </citation>
    <scope>NUCLEOTIDE SEQUENCE [LARGE SCALE GENOMIC DNA]</scope>
    <source>
        <strain evidence="2">cv. G1812</strain>
    </source>
</reference>
<reference evidence="2" key="3">
    <citation type="submission" date="2022-06" db="UniProtKB">
        <authorList>
            <consortium name="EnsemblPlants"/>
        </authorList>
    </citation>
    <scope>IDENTIFICATION</scope>
</reference>
<evidence type="ECO:0000313" key="2">
    <source>
        <dbReference type="EnsemblPlants" id="TuG1812G0300002498.01.T01.cds472249"/>
    </source>
</evidence>
<evidence type="ECO:0000256" key="1">
    <source>
        <dbReference type="SAM" id="MobiDB-lite"/>
    </source>
</evidence>
<dbReference type="Gramene" id="TuG1812G0300002498.01.T01">
    <property type="protein sequence ID" value="TuG1812G0300002498.01.T01.cds472249"/>
    <property type="gene ID" value="TuG1812G0300002498.01"/>
</dbReference>
<organism evidence="2 3">
    <name type="scientific">Triticum urartu</name>
    <name type="common">Red wild einkorn</name>
    <name type="synonym">Crithodium urartu</name>
    <dbReference type="NCBI Taxonomy" id="4572"/>
    <lineage>
        <taxon>Eukaryota</taxon>
        <taxon>Viridiplantae</taxon>
        <taxon>Streptophyta</taxon>
        <taxon>Embryophyta</taxon>
        <taxon>Tracheophyta</taxon>
        <taxon>Spermatophyta</taxon>
        <taxon>Magnoliopsida</taxon>
        <taxon>Liliopsida</taxon>
        <taxon>Poales</taxon>
        <taxon>Poaceae</taxon>
        <taxon>BOP clade</taxon>
        <taxon>Pooideae</taxon>
        <taxon>Triticodae</taxon>
        <taxon>Triticeae</taxon>
        <taxon>Triticinae</taxon>
        <taxon>Triticum</taxon>
    </lineage>
</organism>
<keyword evidence="3" id="KW-1185">Reference proteome</keyword>
<feature type="region of interest" description="Disordered" evidence="1">
    <location>
        <begin position="66"/>
        <end position="132"/>
    </location>
</feature>
<feature type="compositionally biased region" description="Pro residues" evidence="1">
    <location>
        <begin position="120"/>
        <end position="132"/>
    </location>
</feature>
<evidence type="ECO:0000313" key="3">
    <source>
        <dbReference type="Proteomes" id="UP000015106"/>
    </source>
</evidence>
<feature type="compositionally biased region" description="Basic residues" evidence="1">
    <location>
        <begin position="67"/>
        <end position="78"/>
    </location>
</feature>
<accession>A0A8R7PTH3</accession>
<sequence length="132" mass="14963">PTPTPSFSIARSPETARPTLRAGAATRAAEPLTPPNHHLTLATNRRRRCRVRSRLCARYDRHWVTSSRRRARPVRRRSTITLRRTGHPLPCRSIQPRRPTRSIASPGFQSNPPYDMAKFLPPPWLLPGPPPA</sequence>
<dbReference type="AlphaFoldDB" id="A0A8R7PTH3"/>
<proteinExistence type="predicted"/>
<dbReference type="Proteomes" id="UP000015106">
    <property type="component" value="Chromosome 3"/>
</dbReference>
<protein>
    <submittedName>
        <fullName evidence="2">Uncharacterized protein</fullName>
    </submittedName>
</protein>
<name>A0A8R7PTH3_TRIUA</name>
<feature type="region of interest" description="Disordered" evidence="1">
    <location>
        <begin position="1"/>
        <end position="44"/>
    </location>
</feature>
<reference evidence="3" key="1">
    <citation type="journal article" date="2013" name="Nature">
        <title>Draft genome of the wheat A-genome progenitor Triticum urartu.</title>
        <authorList>
            <person name="Ling H.Q."/>
            <person name="Zhao S."/>
            <person name="Liu D."/>
            <person name="Wang J."/>
            <person name="Sun H."/>
            <person name="Zhang C."/>
            <person name="Fan H."/>
            <person name="Li D."/>
            <person name="Dong L."/>
            <person name="Tao Y."/>
            <person name="Gao C."/>
            <person name="Wu H."/>
            <person name="Li Y."/>
            <person name="Cui Y."/>
            <person name="Guo X."/>
            <person name="Zheng S."/>
            <person name="Wang B."/>
            <person name="Yu K."/>
            <person name="Liang Q."/>
            <person name="Yang W."/>
            <person name="Lou X."/>
            <person name="Chen J."/>
            <person name="Feng M."/>
            <person name="Jian J."/>
            <person name="Zhang X."/>
            <person name="Luo G."/>
            <person name="Jiang Y."/>
            <person name="Liu J."/>
            <person name="Wang Z."/>
            <person name="Sha Y."/>
            <person name="Zhang B."/>
            <person name="Wu H."/>
            <person name="Tang D."/>
            <person name="Shen Q."/>
            <person name="Xue P."/>
            <person name="Zou S."/>
            <person name="Wang X."/>
            <person name="Liu X."/>
            <person name="Wang F."/>
            <person name="Yang Y."/>
            <person name="An X."/>
            <person name="Dong Z."/>
            <person name="Zhang K."/>
            <person name="Zhang X."/>
            <person name="Luo M.C."/>
            <person name="Dvorak J."/>
            <person name="Tong Y."/>
            <person name="Wang J."/>
            <person name="Yang H."/>
            <person name="Li Z."/>
            <person name="Wang D."/>
            <person name="Zhang A."/>
            <person name="Wang J."/>
        </authorList>
    </citation>
    <scope>NUCLEOTIDE SEQUENCE</scope>
    <source>
        <strain evidence="3">cv. G1812</strain>
    </source>
</reference>